<evidence type="ECO:0000313" key="4">
    <source>
        <dbReference type="EMBL" id="MCY8456160.1"/>
    </source>
</evidence>
<dbReference type="InterPro" id="IPR023213">
    <property type="entry name" value="CAT-like_dom_sf"/>
</dbReference>
<dbReference type="PROSITE" id="PS50075">
    <property type="entry name" value="CARRIER"/>
    <property type="match status" value="1"/>
</dbReference>
<dbReference type="GO" id="GO:0044550">
    <property type="term" value="P:secondary metabolite biosynthetic process"/>
    <property type="evidence" value="ECO:0007669"/>
    <property type="project" value="TreeGrafter"/>
</dbReference>
<dbReference type="Pfam" id="PF00550">
    <property type="entry name" value="PP-binding"/>
    <property type="match status" value="1"/>
</dbReference>
<dbReference type="Proteomes" id="UP001078573">
    <property type="component" value="Unassembled WGS sequence"/>
</dbReference>
<protein>
    <submittedName>
        <fullName evidence="4">AMP-binding protein</fullName>
    </submittedName>
</protein>
<evidence type="ECO:0000256" key="1">
    <source>
        <dbReference type="ARBA" id="ARBA00001957"/>
    </source>
</evidence>
<evidence type="ECO:0000313" key="5">
    <source>
        <dbReference type="Proteomes" id="UP001078573"/>
    </source>
</evidence>
<reference evidence="4" key="1">
    <citation type="submission" date="2022-02" db="EMBL/GenBank/DDBJ databases">
        <title>Crop Bioprotection Bacillus Genome Sequencing.</title>
        <authorList>
            <person name="Dunlap C."/>
        </authorList>
    </citation>
    <scope>NUCLEOTIDE SEQUENCE</scope>
    <source>
        <strain evidence="4">WR1O2A-53</strain>
    </source>
</reference>
<dbReference type="InterPro" id="IPR020845">
    <property type="entry name" value="AMP-binding_CS"/>
</dbReference>
<dbReference type="InterPro" id="IPR000873">
    <property type="entry name" value="AMP-dep_synth/lig_dom"/>
</dbReference>
<dbReference type="PANTHER" id="PTHR45527:SF1">
    <property type="entry name" value="FATTY ACID SYNTHASE"/>
    <property type="match status" value="1"/>
</dbReference>
<dbReference type="Gene3D" id="1.10.1200.10">
    <property type="entry name" value="ACP-like"/>
    <property type="match status" value="1"/>
</dbReference>
<keyword evidence="2" id="KW-0436">Ligase</keyword>
<dbReference type="FunFam" id="3.30.559.10:FF:000023">
    <property type="entry name" value="Non-ribosomal peptide synthetase"/>
    <property type="match status" value="1"/>
</dbReference>
<dbReference type="Gene3D" id="3.30.559.30">
    <property type="entry name" value="Nonribosomal peptide synthetase, condensation domain"/>
    <property type="match status" value="1"/>
</dbReference>
<dbReference type="CDD" id="cd19535">
    <property type="entry name" value="Cyc_NRPS"/>
    <property type="match status" value="1"/>
</dbReference>
<sequence length="1226" mass="138685">MYTINKQKLAKKMMNVDSSINRTILDAFKSYNTSGLTKIERLEEEINLPEGLTASLDNTIVTAAILGSLLSTKGRVNVGINTDESPTYIEIDTTKLHDTNDVHAFIYNLRHTGEIPRLNVMFPMDIEVSNIKSILSEESSIWLLAQNGRCTLSVKGDCIDSNMFAHLCKITTFAFEKALKDKKVIPAVDSLPTHSKYIPDQHKSMIEHIYDHKQKKPLSMAILDDASGKNLTYDELWNESESVIQQVREQINTQRPYPKIAIFIERSWKHLVSVIAIQRMGGTCVLIDLTNPDDRIRDLLNESSPEAIISVGKVIDRARSLTTYPVLDFDNRIFRHTQLNPEWIKTDNDVCFIAGTSGTTGRPKAACLSYRGMAATIDTIIDTAKLGKNSRGSWLSSPGYGMIEVDPLPVLCAGGTVCIPSSDILKDIQMLSHWFTKINITHTLVMTSIAEALWANGFHSGLHTMLIAGERCKQWPTTEYRVLNVYGSAEAAVVSIEDLSGSRRTLLPTVGRAVPGVNMYVVDDDGRELPACCIGELIITGETLSMGYIDYKETQKSFRPNELDTTSKLQYISGDRARMSLDGTVEIFGRSNALVKIRGHRVDLAEIEITALKISGVAKAAALCFNDNAGEILELFIEPAPNAENVKNEVRQYLSKKLHPAAQPSQIRTTKLPLGNNGKVDYAALRSCLVERERVQTAFYPSTKNETALCECWLAWTRCDEVTLKSNFFQEGGDSLRAMRMLGDLTYKYGINIEMSPFLENPEFSNLLHLSTISQTIDMPEFENLSVDQQSEPFNLTEYQQALWIGRGSDFTYGDISCQGYFEWEVEDLDKNRFARAVVKLVERHPMLKATIDDTGCQRIGTVDASRAVEFIDISDFPPNEIENEINKMRLRMANDEIGIAEWPLFRFVVSRISPQISRIHFSIDLLIADAWSIFQVIIPDLIDLYSKEETELPRIRTTFQDYVAYRNKVKHSAQYHSHREYWLKKIHELPEAPKLPQLEQVESGALVRFERYEGTLEKEKWEFLKSQGQERRISPSGVVALVFCEVLRRWSEKDQFTLNLPISDRMSINDDINLVVGDFTNPLLVPYEITADDTLQTRGQLLQEAIWQALDHRLFTGVEVLRELSRIRRTGPKPLMPIVLTSLLGHPGRHDVSLLGREVFGMSQTPQVTLDVQVRESEGTLHFKWDYIVGGIRPDVIEEMFGSFCDLLQQLADEPKTWNRRLLDI</sequence>
<dbReference type="Gene3D" id="3.30.300.30">
    <property type="match status" value="1"/>
</dbReference>
<dbReference type="SUPFAM" id="SSF56801">
    <property type="entry name" value="Acetyl-CoA synthetase-like"/>
    <property type="match status" value="1"/>
</dbReference>
<dbReference type="GO" id="GO:0016874">
    <property type="term" value="F:ligase activity"/>
    <property type="evidence" value="ECO:0007669"/>
    <property type="project" value="UniProtKB-KW"/>
</dbReference>
<dbReference type="PANTHER" id="PTHR45527">
    <property type="entry name" value="NONRIBOSOMAL PEPTIDE SYNTHETASE"/>
    <property type="match status" value="1"/>
</dbReference>
<feature type="domain" description="Carrier" evidence="3">
    <location>
        <begin position="700"/>
        <end position="775"/>
    </location>
</feature>
<dbReference type="InterPro" id="IPR001242">
    <property type="entry name" value="Condensation_dom"/>
</dbReference>
<dbReference type="GO" id="GO:0008610">
    <property type="term" value="P:lipid biosynthetic process"/>
    <property type="evidence" value="ECO:0007669"/>
    <property type="project" value="UniProtKB-ARBA"/>
</dbReference>
<dbReference type="EMBL" id="JALAPQ010000004">
    <property type="protein sequence ID" value="MCY8456160.1"/>
    <property type="molecule type" value="Genomic_DNA"/>
</dbReference>
<evidence type="ECO:0000259" key="3">
    <source>
        <dbReference type="PROSITE" id="PS50075"/>
    </source>
</evidence>
<dbReference type="SUPFAM" id="SSF47336">
    <property type="entry name" value="ACP-like"/>
    <property type="match status" value="1"/>
</dbReference>
<organism evidence="4 5">
    <name type="scientific">Bacillus spizizenii</name>
    <name type="common">Bacillus subtilis subsp. spizizenii</name>
    <dbReference type="NCBI Taxonomy" id="96241"/>
    <lineage>
        <taxon>Bacteria</taxon>
        <taxon>Bacillati</taxon>
        <taxon>Bacillota</taxon>
        <taxon>Bacilli</taxon>
        <taxon>Bacillales</taxon>
        <taxon>Bacillaceae</taxon>
        <taxon>Bacillus</taxon>
    </lineage>
</organism>
<dbReference type="InterPro" id="IPR057737">
    <property type="entry name" value="Condensation_MtbB-like"/>
</dbReference>
<dbReference type="PROSITE" id="PS00455">
    <property type="entry name" value="AMP_BINDING"/>
    <property type="match status" value="1"/>
</dbReference>
<dbReference type="Pfam" id="PF00668">
    <property type="entry name" value="Condensation"/>
    <property type="match status" value="1"/>
</dbReference>
<dbReference type="GO" id="GO:0043041">
    <property type="term" value="P:amino acid activation for nonribosomal peptide biosynthetic process"/>
    <property type="evidence" value="ECO:0007669"/>
    <property type="project" value="TreeGrafter"/>
</dbReference>
<accession>A0A9Q4E6A8</accession>
<dbReference type="InterPro" id="IPR009081">
    <property type="entry name" value="PP-bd_ACP"/>
</dbReference>
<dbReference type="GO" id="GO:0005737">
    <property type="term" value="C:cytoplasm"/>
    <property type="evidence" value="ECO:0007669"/>
    <property type="project" value="TreeGrafter"/>
</dbReference>
<dbReference type="SUPFAM" id="SSF52777">
    <property type="entry name" value="CoA-dependent acyltransferases"/>
    <property type="match status" value="2"/>
</dbReference>
<evidence type="ECO:0000256" key="2">
    <source>
        <dbReference type="ARBA" id="ARBA00022598"/>
    </source>
</evidence>
<dbReference type="Gene3D" id="3.40.50.12780">
    <property type="entry name" value="N-terminal domain of ligase-like"/>
    <property type="match status" value="1"/>
</dbReference>
<dbReference type="Pfam" id="PF00501">
    <property type="entry name" value="AMP-binding"/>
    <property type="match status" value="1"/>
</dbReference>
<comment type="cofactor">
    <cofactor evidence="1">
        <name>pantetheine 4'-phosphate</name>
        <dbReference type="ChEBI" id="CHEBI:47942"/>
    </cofactor>
</comment>
<dbReference type="Gene3D" id="3.30.559.10">
    <property type="entry name" value="Chloramphenicol acetyltransferase-like domain"/>
    <property type="match status" value="1"/>
</dbReference>
<gene>
    <name evidence="4" type="ORF">MOC89_04530</name>
</gene>
<proteinExistence type="predicted"/>
<dbReference type="InterPro" id="IPR036736">
    <property type="entry name" value="ACP-like_sf"/>
</dbReference>
<name>A0A9Q4E6A8_BACSC</name>
<dbReference type="AlphaFoldDB" id="A0A9Q4E6A8"/>
<comment type="caution">
    <text evidence="4">The sequence shown here is derived from an EMBL/GenBank/DDBJ whole genome shotgun (WGS) entry which is preliminary data.</text>
</comment>
<dbReference type="InterPro" id="IPR045851">
    <property type="entry name" value="AMP-bd_C_sf"/>
</dbReference>
<dbReference type="GO" id="GO:0031177">
    <property type="term" value="F:phosphopantetheine binding"/>
    <property type="evidence" value="ECO:0007669"/>
    <property type="project" value="TreeGrafter"/>
</dbReference>
<dbReference type="InterPro" id="IPR042099">
    <property type="entry name" value="ANL_N_sf"/>
</dbReference>